<organism evidence="9 10">
    <name type="scientific">Haploplasma axanthum</name>
    <name type="common">Acholeplasma axanthum</name>
    <dbReference type="NCBI Taxonomy" id="29552"/>
    <lineage>
        <taxon>Bacteria</taxon>
        <taxon>Bacillati</taxon>
        <taxon>Mycoplasmatota</taxon>
        <taxon>Mollicutes</taxon>
        <taxon>Acholeplasmatales</taxon>
        <taxon>Acholeplasmataceae</taxon>
        <taxon>Haploplasma</taxon>
    </lineage>
</organism>
<evidence type="ECO:0000259" key="8">
    <source>
        <dbReference type="PROSITE" id="PS50928"/>
    </source>
</evidence>
<dbReference type="Proteomes" id="UP000289841">
    <property type="component" value="Chromosome"/>
</dbReference>
<keyword evidence="10" id="KW-1185">Reference proteome</keyword>
<evidence type="ECO:0000256" key="1">
    <source>
        <dbReference type="ARBA" id="ARBA00004651"/>
    </source>
</evidence>
<feature type="transmembrane region" description="Helical" evidence="7">
    <location>
        <begin position="274"/>
        <end position="298"/>
    </location>
</feature>
<dbReference type="KEGG" id="aaxa:NCTC10138_01497"/>
<reference evidence="9 10" key="1">
    <citation type="submission" date="2019-01" db="EMBL/GenBank/DDBJ databases">
        <authorList>
            <consortium name="Pathogen Informatics"/>
        </authorList>
    </citation>
    <scope>NUCLEOTIDE SEQUENCE [LARGE SCALE GENOMIC DNA]</scope>
    <source>
        <strain evidence="9 10">NCTC10138</strain>
    </source>
</reference>
<feature type="transmembrane region" description="Helical" evidence="7">
    <location>
        <begin position="21"/>
        <end position="41"/>
    </location>
</feature>
<dbReference type="PANTHER" id="PTHR30193:SF37">
    <property type="entry name" value="INNER MEMBRANE ABC TRANSPORTER PERMEASE PROTEIN YCJO"/>
    <property type="match status" value="1"/>
</dbReference>
<feature type="transmembrane region" description="Helical" evidence="7">
    <location>
        <begin position="81"/>
        <end position="103"/>
    </location>
</feature>
<dbReference type="InterPro" id="IPR000515">
    <property type="entry name" value="MetI-like"/>
</dbReference>
<comment type="subcellular location">
    <subcellularLocation>
        <location evidence="1 7">Cell membrane</location>
        <topology evidence="1 7">Multi-pass membrane protein</topology>
    </subcellularLocation>
</comment>
<gene>
    <name evidence="9" type="primary">ugpA_5</name>
    <name evidence="9" type="ORF">NCTC10138_01497</name>
</gene>
<comment type="similarity">
    <text evidence="7">Belongs to the binding-protein-dependent transport system permease family.</text>
</comment>
<evidence type="ECO:0000256" key="6">
    <source>
        <dbReference type="ARBA" id="ARBA00023136"/>
    </source>
</evidence>
<dbReference type="EMBL" id="LR215048">
    <property type="protein sequence ID" value="VEU81105.1"/>
    <property type="molecule type" value="Genomic_DNA"/>
</dbReference>
<evidence type="ECO:0000256" key="7">
    <source>
        <dbReference type="RuleBase" id="RU363032"/>
    </source>
</evidence>
<sequence length="339" mass="38517">MKKRQTRINYDKWGRRFVLPFIIIYVVFSLIPLLSTFYYSFFEYYYRFGGAQKVGPNFIGLGNYITVFTEGKFFKYFGNTMIVWLMGFIPQIVISLLLALWFTSNRLKIKAQGTFKTIIYMPNLVMAAAFSLLIQLLFSTNGPINTLLTNSGLINEGIKFLDRTFTVRSLVAFMNFLMWFGNTTILLMAGIMGIDQSVIESAQVDGASSTQTFFKIVLPLLKPILLFVLVTSLIGGVQMFDIPQIFTEGKGGPNSSVLTIIMYINALMAPSKQYGLAGAVSVVLFIITVLLSVIMYVLTNSDEIKEKREIKKMNKGVKTKWNKRTSSWDQEFHSTHKEH</sequence>
<proteinExistence type="inferred from homology"/>
<dbReference type="GO" id="GO:0055085">
    <property type="term" value="P:transmembrane transport"/>
    <property type="evidence" value="ECO:0007669"/>
    <property type="project" value="InterPro"/>
</dbReference>
<dbReference type="SUPFAM" id="SSF161098">
    <property type="entry name" value="MetI-like"/>
    <property type="match status" value="1"/>
</dbReference>
<evidence type="ECO:0000256" key="2">
    <source>
        <dbReference type="ARBA" id="ARBA00022448"/>
    </source>
</evidence>
<dbReference type="InterPro" id="IPR051393">
    <property type="entry name" value="ABC_transporter_permease"/>
</dbReference>
<accession>A0A449BFA8</accession>
<feature type="transmembrane region" description="Helical" evidence="7">
    <location>
        <begin position="170"/>
        <end position="192"/>
    </location>
</feature>
<evidence type="ECO:0000256" key="4">
    <source>
        <dbReference type="ARBA" id="ARBA00022692"/>
    </source>
</evidence>
<keyword evidence="3" id="KW-1003">Cell membrane</keyword>
<dbReference type="GO" id="GO:0005886">
    <property type="term" value="C:plasma membrane"/>
    <property type="evidence" value="ECO:0007669"/>
    <property type="project" value="UniProtKB-SubCell"/>
</dbReference>
<dbReference type="AlphaFoldDB" id="A0A449BFA8"/>
<dbReference type="PANTHER" id="PTHR30193">
    <property type="entry name" value="ABC TRANSPORTER PERMEASE PROTEIN"/>
    <property type="match status" value="1"/>
</dbReference>
<evidence type="ECO:0000313" key="9">
    <source>
        <dbReference type="EMBL" id="VEU81105.1"/>
    </source>
</evidence>
<evidence type="ECO:0000256" key="5">
    <source>
        <dbReference type="ARBA" id="ARBA00022989"/>
    </source>
</evidence>
<dbReference type="CDD" id="cd06261">
    <property type="entry name" value="TM_PBP2"/>
    <property type="match status" value="1"/>
</dbReference>
<keyword evidence="4 7" id="KW-0812">Transmembrane</keyword>
<dbReference type="STRING" id="1278311.GCA_000428705_01619"/>
<feature type="domain" description="ABC transmembrane type-1" evidence="8">
    <location>
        <begin position="77"/>
        <end position="295"/>
    </location>
</feature>
<name>A0A449BFA8_HAPAX</name>
<feature type="transmembrane region" description="Helical" evidence="7">
    <location>
        <begin position="213"/>
        <end position="234"/>
    </location>
</feature>
<dbReference type="Pfam" id="PF00528">
    <property type="entry name" value="BPD_transp_1"/>
    <property type="match status" value="1"/>
</dbReference>
<keyword evidence="2 7" id="KW-0813">Transport</keyword>
<dbReference type="PROSITE" id="PS50928">
    <property type="entry name" value="ABC_TM1"/>
    <property type="match status" value="1"/>
</dbReference>
<evidence type="ECO:0000313" key="10">
    <source>
        <dbReference type="Proteomes" id="UP000289841"/>
    </source>
</evidence>
<protein>
    <submittedName>
        <fullName evidence="9">sn-glycerol-3-phosphate transport system permease protein ugpA</fullName>
    </submittedName>
</protein>
<feature type="transmembrane region" description="Helical" evidence="7">
    <location>
        <begin position="115"/>
        <end position="138"/>
    </location>
</feature>
<dbReference type="Gene3D" id="1.10.3720.10">
    <property type="entry name" value="MetI-like"/>
    <property type="match status" value="1"/>
</dbReference>
<evidence type="ECO:0000256" key="3">
    <source>
        <dbReference type="ARBA" id="ARBA00022475"/>
    </source>
</evidence>
<keyword evidence="6 7" id="KW-0472">Membrane</keyword>
<dbReference type="InterPro" id="IPR035906">
    <property type="entry name" value="MetI-like_sf"/>
</dbReference>
<keyword evidence="5 7" id="KW-1133">Transmembrane helix</keyword>
<dbReference type="OrthoDB" id="9787541at2"/>